<gene>
    <name evidence="2" type="ORF">PHLGIDRAFT_43381</name>
</gene>
<evidence type="ECO:0000313" key="3">
    <source>
        <dbReference type="Proteomes" id="UP000053257"/>
    </source>
</evidence>
<keyword evidence="3" id="KW-1185">Reference proteome</keyword>
<sequence>FPTLYAMALDYLAIQASSAPCKRAFSSNAITDSKRCNHFGPMMFKALQILKHWFKKDRIHFMDKWVIDKSEM</sequence>
<feature type="non-terminal residue" evidence="2">
    <location>
        <position position="1"/>
    </location>
</feature>
<dbReference type="Pfam" id="PF05699">
    <property type="entry name" value="Dimer_Tnp_hAT"/>
    <property type="match status" value="1"/>
</dbReference>
<accession>A0A0C3NCA2</accession>
<evidence type="ECO:0000313" key="2">
    <source>
        <dbReference type="EMBL" id="KIP02144.1"/>
    </source>
</evidence>
<dbReference type="EMBL" id="KN840699">
    <property type="protein sequence ID" value="KIP02144.1"/>
    <property type="molecule type" value="Genomic_DNA"/>
</dbReference>
<dbReference type="InterPro" id="IPR012337">
    <property type="entry name" value="RNaseH-like_sf"/>
</dbReference>
<dbReference type="HOGENOM" id="CLU_009123_15_4_1"/>
<dbReference type="AlphaFoldDB" id="A0A0C3NCA2"/>
<reference evidence="2 3" key="1">
    <citation type="journal article" date="2014" name="PLoS Genet.">
        <title>Analysis of the Phlebiopsis gigantea genome, transcriptome and secretome provides insight into its pioneer colonization strategies of wood.</title>
        <authorList>
            <person name="Hori C."/>
            <person name="Ishida T."/>
            <person name="Igarashi K."/>
            <person name="Samejima M."/>
            <person name="Suzuki H."/>
            <person name="Master E."/>
            <person name="Ferreira P."/>
            <person name="Ruiz-Duenas F.J."/>
            <person name="Held B."/>
            <person name="Canessa P."/>
            <person name="Larrondo L.F."/>
            <person name="Schmoll M."/>
            <person name="Druzhinina I.S."/>
            <person name="Kubicek C.P."/>
            <person name="Gaskell J.A."/>
            <person name="Kersten P."/>
            <person name="St John F."/>
            <person name="Glasner J."/>
            <person name="Sabat G."/>
            <person name="Splinter BonDurant S."/>
            <person name="Syed K."/>
            <person name="Yadav J."/>
            <person name="Mgbeahuruike A.C."/>
            <person name="Kovalchuk A."/>
            <person name="Asiegbu F.O."/>
            <person name="Lackner G."/>
            <person name="Hoffmeister D."/>
            <person name="Rencoret J."/>
            <person name="Gutierrez A."/>
            <person name="Sun H."/>
            <person name="Lindquist E."/>
            <person name="Barry K."/>
            <person name="Riley R."/>
            <person name="Grigoriev I.V."/>
            <person name="Henrissat B."/>
            <person name="Kues U."/>
            <person name="Berka R.M."/>
            <person name="Martinez A.T."/>
            <person name="Covert S.F."/>
            <person name="Blanchette R.A."/>
            <person name="Cullen D."/>
        </authorList>
    </citation>
    <scope>NUCLEOTIDE SEQUENCE [LARGE SCALE GENOMIC DNA]</scope>
    <source>
        <strain evidence="2 3">11061_1 CR5-6</strain>
    </source>
</reference>
<name>A0A0C3NCA2_PHLG1</name>
<proteinExistence type="predicted"/>
<organism evidence="2 3">
    <name type="scientific">Phlebiopsis gigantea (strain 11061_1 CR5-6)</name>
    <name type="common">White-rot fungus</name>
    <name type="synonym">Peniophora gigantea</name>
    <dbReference type="NCBI Taxonomy" id="745531"/>
    <lineage>
        <taxon>Eukaryota</taxon>
        <taxon>Fungi</taxon>
        <taxon>Dikarya</taxon>
        <taxon>Basidiomycota</taxon>
        <taxon>Agaricomycotina</taxon>
        <taxon>Agaricomycetes</taxon>
        <taxon>Polyporales</taxon>
        <taxon>Phanerochaetaceae</taxon>
        <taxon>Phlebiopsis</taxon>
    </lineage>
</organism>
<dbReference type="SUPFAM" id="SSF53098">
    <property type="entry name" value="Ribonuclease H-like"/>
    <property type="match status" value="1"/>
</dbReference>
<dbReference type="OrthoDB" id="3241084at2759"/>
<dbReference type="GO" id="GO:0046983">
    <property type="term" value="F:protein dimerization activity"/>
    <property type="evidence" value="ECO:0007669"/>
    <property type="project" value="InterPro"/>
</dbReference>
<protein>
    <recommendedName>
        <fullName evidence="1">HAT C-terminal dimerisation domain-containing protein</fullName>
    </recommendedName>
</protein>
<feature type="domain" description="HAT C-terminal dimerisation" evidence="1">
    <location>
        <begin position="1"/>
        <end position="54"/>
    </location>
</feature>
<dbReference type="Proteomes" id="UP000053257">
    <property type="component" value="Unassembled WGS sequence"/>
</dbReference>
<evidence type="ECO:0000259" key="1">
    <source>
        <dbReference type="Pfam" id="PF05699"/>
    </source>
</evidence>
<feature type="non-terminal residue" evidence="2">
    <location>
        <position position="72"/>
    </location>
</feature>
<dbReference type="InterPro" id="IPR008906">
    <property type="entry name" value="HATC_C_dom"/>
</dbReference>